<dbReference type="GO" id="GO:0005886">
    <property type="term" value="C:plasma membrane"/>
    <property type="evidence" value="ECO:0007669"/>
    <property type="project" value="UniProtKB-SubCell"/>
</dbReference>
<proteinExistence type="inferred from homology"/>
<evidence type="ECO:0000313" key="13">
    <source>
        <dbReference type="EMBL" id="BDG62189.1"/>
    </source>
</evidence>
<dbReference type="EC" id="7.2.2.21" evidence="9"/>
<feature type="transmembrane region" description="Helical" evidence="11">
    <location>
        <begin position="581"/>
        <end position="601"/>
    </location>
</feature>
<keyword evidence="11" id="KW-0067">ATP-binding</keyword>
<evidence type="ECO:0000313" key="14">
    <source>
        <dbReference type="Proteomes" id="UP001163687"/>
    </source>
</evidence>
<comment type="catalytic activity">
    <reaction evidence="10">
        <text>Cd(2+)(in) + ATP + H2O = Cd(2+)(out) + ADP + phosphate + H(+)</text>
        <dbReference type="Rhea" id="RHEA:12132"/>
        <dbReference type="ChEBI" id="CHEBI:15377"/>
        <dbReference type="ChEBI" id="CHEBI:15378"/>
        <dbReference type="ChEBI" id="CHEBI:30616"/>
        <dbReference type="ChEBI" id="CHEBI:43474"/>
        <dbReference type="ChEBI" id="CHEBI:48775"/>
        <dbReference type="ChEBI" id="CHEBI:456216"/>
        <dbReference type="EC" id="7.2.2.21"/>
    </reaction>
</comment>
<dbReference type="SFLD" id="SFLDS00003">
    <property type="entry name" value="Haloacid_Dehalogenase"/>
    <property type="match status" value="1"/>
</dbReference>
<feature type="transmembrane region" description="Helical" evidence="11">
    <location>
        <begin position="98"/>
        <end position="117"/>
    </location>
</feature>
<evidence type="ECO:0000256" key="3">
    <source>
        <dbReference type="ARBA" id="ARBA00022539"/>
    </source>
</evidence>
<keyword evidence="8 11" id="KW-0472">Membrane</keyword>
<dbReference type="GO" id="GO:0008551">
    <property type="term" value="F:P-type cadmium transporter activity"/>
    <property type="evidence" value="ECO:0007669"/>
    <property type="project" value="UniProtKB-EC"/>
</dbReference>
<evidence type="ECO:0000256" key="8">
    <source>
        <dbReference type="ARBA" id="ARBA00023136"/>
    </source>
</evidence>
<evidence type="ECO:0000256" key="7">
    <source>
        <dbReference type="ARBA" id="ARBA00022989"/>
    </source>
</evidence>
<keyword evidence="11" id="KW-1003">Cell membrane</keyword>
<dbReference type="Pfam" id="PF00122">
    <property type="entry name" value="E1-E2_ATPase"/>
    <property type="match status" value="1"/>
</dbReference>
<dbReference type="SUPFAM" id="SSF81653">
    <property type="entry name" value="Calcium ATPase, transduction domain A"/>
    <property type="match status" value="1"/>
</dbReference>
<dbReference type="InterPro" id="IPR001757">
    <property type="entry name" value="P_typ_ATPase"/>
</dbReference>
<evidence type="ECO:0000259" key="12">
    <source>
        <dbReference type="Pfam" id="PF00122"/>
    </source>
</evidence>
<keyword evidence="6" id="KW-1278">Translocase</keyword>
<dbReference type="InterPro" id="IPR008250">
    <property type="entry name" value="ATPase_P-typ_transduc_dom_A_sf"/>
</dbReference>
<dbReference type="FunFam" id="2.70.150.10:FF:000002">
    <property type="entry name" value="Copper-transporting ATPase 1, putative"/>
    <property type="match status" value="1"/>
</dbReference>
<feature type="transmembrane region" description="Helical" evidence="11">
    <location>
        <begin position="245"/>
        <end position="263"/>
    </location>
</feature>
<keyword evidence="11" id="KW-0547">Nucleotide-binding</keyword>
<dbReference type="AlphaFoldDB" id="A0AA35CMS4"/>
<dbReference type="InterPro" id="IPR051014">
    <property type="entry name" value="Cation_Transport_ATPase_IB"/>
</dbReference>
<dbReference type="InterPro" id="IPR036412">
    <property type="entry name" value="HAD-like_sf"/>
</dbReference>
<feature type="transmembrane region" description="Helical" evidence="11">
    <location>
        <begin position="76"/>
        <end position="92"/>
    </location>
</feature>
<keyword evidence="5 11" id="KW-0479">Metal-binding</keyword>
<feature type="transmembrane region" description="Helical" evidence="11">
    <location>
        <begin position="46"/>
        <end position="64"/>
    </location>
</feature>
<dbReference type="GO" id="GO:0046872">
    <property type="term" value="F:metal ion binding"/>
    <property type="evidence" value="ECO:0007669"/>
    <property type="project" value="UniProtKB-KW"/>
</dbReference>
<sequence>MTCRHERLHRWLARHGDLLTVLAAGALIAAAWTVRLVSPGAAAQAGLYDGLMAAAAVIAGAPIAREAWGRLRAGQFSIPLLVSVAALGALWIRETWEAAAVTFLYVFGGYLESLTLARTRAALRTLVDLLPRTARVRRGEALEVVDAAAVRPGDTVVVLPGDRVPVDGTVVAGRAALDTAALTGEPLPAEVGPGDPVLGGSVSRGGYLEVVAERVGPDTTFSRLVYLVAEAQEQKPKVQRFLDRFARWYTPAVLAAAGVLYLLTRDVELALTFLVIGCPGALVVAAPVAVVAGLGSAARQGILIKGGERLERIGKVDVVAFDKTGTLTMGQPRVTAVVPLNGDATRVLALAAVAEQRSEHHLAAAILAHAKAMGIEPEPASEWTLEPGLGAVARGEAGEILVGNRRLLAARGIALTAGQEALVAAREAEGETVALVAAGGVPVGIIGITDPIRPEAAGLVAALRRVGVRRTVMLTGDHRAAAERVARRLGVDEVRAGLLPEEKVAAIRSLQAQGHVVAMVGDGVNDAPALATADVSIAMGASGTRAALEAADVALMADRLDMVPYAIGLSRRILAVVRQNVAFAVAVVVLLLAGVLGRVVFLGSGMLIHEASVLLVILNGMRLLRTPGAGDGYVQADLQVHSG</sequence>
<dbReference type="NCBIfam" id="TIGR01494">
    <property type="entry name" value="ATPase_P-type"/>
    <property type="match status" value="1"/>
</dbReference>
<dbReference type="InterPro" id="IPR023214">
    <property type="entry name" value="HAD_sf"/>
</dbReference>
<evidence type="ECO:0000256" key="11">
    <source>
        <dbReference type="RuleBase" id="RU362081"/>
    </source>
</evidence>
<evidence type="ECO:0000256" key="2">
    <source>
        <dbReference type="ARBA" id="ARBA00006024"/>
    </source>
</evidence>
<dbReference type="InterPro" id="IPR027256">
    <property type="entry name" value="P-typ_ATPase_IB"/>
</dbReference>
<dbReference type="SUPFAM" id="SSF56784">
    <property type="entry name" value="HAD-like"/>
    <property type="match status" value="1"/>
</dbReference>
<organism evidence="13 14">
    <name type="scientific">Caldinitratiruptor microaerophilus</name>
    <dbReference type="NCBI Taxonomy" id="671077"/>
    <lineage>
        <taxon>Bacteria</taxon>
        <taxon>Bacillati</taxon>
        <taxon>Bacillota</taxon>
        <taxon>Clostridia</taxon>
        <taxon>Eubacteriales</taxon>
        <taxon>Symbiobacteriaceae</taxon>
        <taxon>Caldinitratiruptor</taxon>
    </lineage>
</organism>
<keyword evidence="4 11" id="KW-0812">Transmembrane</keyword>
<evidence type="ECO:0000256" key="9">
    <source>
        <dbReference type="ARBA" id="ARBA00039103"/>
    </source>
</evidence>
<dbReference type="SFLD" id="SFLDG00002">
    <property type="entry name" value="C1.7:_P-type_atpase_like"/>
    <property type="match status" value="1"/>
</dbReference>
<evidence type="ECO:0000256" key="6">
    <source>
        <dbReference type="ARBA" id="ARBA00022967"/>
    </source>
</evidence>
<dbReference type="RefSeq" id="WP_264842783.1">
    <property type="nucleotide sequence ID" value="NZ_AP025628.1"/>
</dbReference>
<evidence type="ECO:0000256" key="4">
    <source>
        <dbReference type="ARBA" id="ARBA00022692"/>
    </source>
</evidence>
<dbReference type="EMBL" id="AP025628">
    <property type="protein sequence ID" value="BDG62189.1"/>
    <property type="molecule type" value="Genomic_DNA"/>
</dbReference>
<dbReference type="Proteomes" id="UP001163687">
    <property type="component" value="Chromosome"/>
</dbReference>
<dbReference type="GO" id="GO:0016887">
    <property type="term" value="F:ATP hydrolysis activity"/>
    <property type="evidence" value="ECO:0007669"/>
    <property type="project" value="InterPro"/>
</dbReference>
<dbReference type="GO" id="GO:0005524">
    <property type="term" value="F:ATP binding"/>
    <property type="evidence" value="ECO:0007669"/>
    <property type="project" value="UniProtKB-UniRule"/>
</dbReference>
<dbReference type="InterPro" id="IPR018303">
    <property type="entry name" value="ATPase_P-typ_P_site"/>
</dbReference>
<dbReference type="Gene3D" id="3.40.50.1000">
    <property type="entry name" value="HAD superfamily/HAD-like"/>
    <property type="match status" value="1"/>
</dbReference>
<evidence type="ECO:0000256" key="5">
    <source>
        <dbReference type="ARBA" id="ARBA00022723"/>
    </source>
</evidence>
<feature type="domain" description="P-type ATPase A" evidence="12">
    <location>
        <begin position="129"/>
        <end position="228"/>
    </location>
</feature>
<evidence type="ECO:0000256" key="10">
    <source>
        <dbReference type="ARBA" id="ARBA00049338"/>
    </source>
</evidence>
<protein>
    <recommendedName>
        <fullName evidence="9">Cd(2+)-exporting ATPase</fullName>
        <ecNumber evidence="9">7.2.2.21</ecNumber>
    </recommendedName>
</protein>
<keyword evidence="14" id="KW-1185">Reference proteome</keyword>
<name>A0AA35CMS4_9FIRM</name>
<dbReference type="PROSITE" id="PS00154">
    <property type="entry name" value="ATPASE_E1_E2"/>
    <property type="match status" value="1"/>
</dbReference>
<dbReference type="InterPro" id="IPR059000">
    <property type="entry name" value="ATPase_P-type_domA"/>
</dbReference>
<gene>
    <name evidence="13" type="ORF">caldi_32790</name>
</gene>
<dbReference type="Gene3D" id="2.70.150.10">
    <property type="entry name" value="Calcium-transporting ATPase, cytoplasmic transduction domain A"/>
    <property type="match status" value="1"/>
</dbReference>
<keyword evidence="3" id="KW-0104">Cadmium</keyword>
<dbReference type="PRINTS" id="PR00120">
    <property type="entry name" value="HATPASE"/>
</dbReference>
<dbReference type="KEGG" id="cmic:caldi_32790"/>
<dbReference type="PANTHER" id="PTHR48085">
    <property type="entry name" value="CADMIUM/ZINC-TRANSPORTING ATPASE HMA2-RELATED"/>
    <property type="match status" value="1"/>
</dbReference>
<dbReference type="PANTHER" id="PTHR48085:SF5">
    <property type="entry name" value="CADMIUM_ZINC-TRANSPORTING ATPASE HMA4-RELATED"/>
    <property type="match status" value="1"/>
</dbReference>
<dbReference type="InterPro" id="IPR023299">
    <property type="entry name" value="ATPase_P-typ_cyto_dom_N"/>
</dbReference>
<keyword evidence="7 11" id="KW-1133">Transmembrane helix</keyword>
<dbReference type="NCBIfam" id="TIGR01525">
    <property type="entry name" value="ATPase-IB_hvy"/>
    <property type="match status" value="1"/>
</dbReference>
<dbReference type="Pfam" id="PF00702">
    <property type="entry name" value="Hydrolase"/>
    <property type="match status" value="1"/>
</dbReference>
<dbReference type="SUPFAM" id="SSF81665">
    <property type="entry name" value="Calcium ATPase, transmembrane domain M"/>
    <property type="match status" value="1"/>
</dbReference>
<comment type="similarity">
    <text evidence="2 11">Belongs to the cation transport ATPase (P-type) (TC 3.A.3) family. Type IB subfamily.</text>
</comment>
<feature type="transmembrane region" description="Helical" evidence="11">
    <location>
        <begin position="269"/>
        <end position="295"/>
    </location>
</feature>
<dbReference type="SFLD" id="SFLDF00027">
    <property type="entry name" value="p-type_atpase"/>
    <property type="match status" value="1"/>
</dbReference>
<comment type="subcellular location">
    <subcellularLocation>
        <location evidence="1">Cell membrane</location>
        <topology evidence="1">Multi-pass membrane protein</topology>
    </subcellularLocation>
</comment>
<dbReference type="PRINTS" id="PR00119">
    <property type="entry name" value="CATATPASE"/>
</dbReference>
<reference evidence="13" key="1">
    <citation type="submission" date="2022-03" db="EMBL/GenBank/DDBJ databases">
        <title>Complete genome sequence of Caldinitratiruptor microaerophilus.</title>
        <authorList>
            <person name="Mukaiyama R."/>
            <person name="Nishiyama T."/>
            <person name="Ueda K."/>
        </authorList>
    </citation>
    <scope>NUCLEOTIDE SEQUENCE</scope>
    <source>
        <strain evidence="13">JCM 16183</strain>
    </source>
</reference>
<feature type="transmembrane region" description="Helical" evidence="11">
    <location>
        <begin position="12"/>
        <end position="34"/>
    </location>
</feature>
<dbReference type="Gene3D" id="3.40.1110.10">
    <property type="entry name" value="Calcium-transporting ATPase, cytoplasmic domain N"/>
    <property type="match status" value="1"/>
</dbReference>
<dbReference type="InterPro" id="IPR044492">
    <property type="entry name" value="P_typ_ATPase_HD_dom"/>
</dbReference>
<dbReference type="InterPro" id="IPR023298">
    <property type="entry name" value="ATPase_P-typ_TM_dom_sf"/>
</dbReference>
<evidence type="ECO:0000256" key="1">
    <source>
        <dbReference type="ARBA" id="ARBA00004651"/>
    </source>
</evidence>
<accession>A0AA35CMS4</accession>